<comment type="subcellular location">
    <subcellularLocation>
        <location evidence="1">Membrane</location>
        <topology evidence="1">Single-pass membrane protein</topology>
    </subcellularLocation>
</comment>
<evidence type="ECO:0000313" key="10">
    <source>
        <dbReference type="EMBL" id="AVD70500.1"/>
    </source>
</evidence>
<dbReference type="Gene3D" id="2.30.30.40">
    <property type="entry name" value="SH3 Domains"/>
    <property type="match status" value="1"/>
</dbReference>
<dbReference type="Pfam" id="PF08239">
    <property type="entry name" value="SH3_3"/>
    <property type="match status" value="1"/>
</dbReference>
<dbReference type="GO" id="GO:0016020">
    <property type="term" value="C:membrane"/>
    <property type="evidence" value="ECO:0007669"/>
    <property type="project" value="UniProtKB-SubCell"/>
</dbReference>
<evidence type="ECO:0000313" key="11">
    <source>
        <dbReference type="Proteomes" id="UP000239867"/>
    </source>
</evidence>
<feature type="coiled-coil region" evidence="6">
    <location>
        <begin position="164"/>
        <end position="198"/>
    </location>
</feature>
<dbReference type="OrthoDB" id="5297720at2"/>
<keyword evidence="6" id="KW-0175">Coiled coil</keyword>
<evidence type="ECO:0000256" key="1">
    <source>
        <dbReference type="ARBA" id="ARBA00004167"/>
    </source>
</evidence>
<dbReference type="InterPro" id="IPR003646">
    <property type="entry name" value="SH3-like_bac-type"/>
</dbReference>
<dbReference type="EMBL" id="CP021255">
    <property type="protein sequence ID" value="AVD70500.1"/>
    <property type="molecule type" value="Genomic_DNA"/>
</dbReference>
<protein>
    <recommendedName>
        <fullName evidence="9">SH3b domain-containing protein</fullName>
    </recommendedName>
</protein>
<evidence type="ECO:0000256" key="2">
    <source>
        <dbReference type="ARBA" id="ARBA00022692"/>
    </source>
</evidence>
<dbReference type="RefSeq" id="WP_104935803.1">
    <property type="nucleotide sequence ID" value="NZ_CP021255.1"/>
</dbReference>
<dbReference type="AlphaFoldDB" id="A0A2L1GLD9"/>
<dbReference type="PROSITE" id="PS51781">
    <property type="entry name" value="SH3B"/>
    <property type="match status" value="1"/>
</dbReference>
<evidence type="ECO:0000256" key="5">
    <source>
        <dbReference type="ARBA" id="ARBA00023136"/>
    </source>
</evidence>
<keyword evidence="3 8" id="KW-0732">Signal</keyword>
<evidence type="ECO:0000256" key="7">
    <source>
        <dbReference type="SAM" id="Phobius"/>
    </source>
</evidence>
<feature type="chain" id="PRO_5014791832" description="SH3b domain-containing protein" evidence="8">
    <location>
        <begin position="38"/>
        <end position="231"/>
    </location>
</feature>
<organism evidence="10 11">
    <name type="scientific">Desulfobulbus oralis</name>
    <dbReference type="NCBI Taxonomy" id="1986146"/>
    <lineage>
        <taxon>Bacteria</taxon>
        <taxon>Pseudomonadati</taxon>
        <taxon>Thermodesulfobacteriota</taxon>
        <taxon>Desulfobulbia</taxon>
        <taxon>Desulfobulbales</taxon>
        <taxon>Desulfobulbaceae</taxon>
        <taxon>Desulfobulbus</taxon>
    </lineage>
</organism>
<keyword evidence="2 7" id="KW-0812">Transmembrane</keyword>
<dbReference type="SMART" id="SM00287">
    <property type="entry name" value="SH3b"/>
    <property type="match status" value="1"/>
</dbReference>
<evidence type="ECO:0000256" key="3">
    <source>
        <dbReference type="ARBA" id="ARBA00022729"/>
    </source>
</evidence>
<reference evidence="10 11" key="1">
    <citation type="journal article" date="2018" name="MBio">
        <title>Insights into the evolution of host association through the isolation and characterization of a novel human periodontal pathobiont, Desulfobulbus oralis.</title>
        <authorList>
            <person name="Cross K.L."/>
            <person name="Chirania P."/>
            <person name="Xiong W."/>
            <person name="Beall C.J."/>
            <person name="Elkins J.G."/>
            <person name="Giannone R.J."/>
            <person name="Griffen A.L."/>
            <person name="Guss A.M."/>
            <person name="Hettich R.L."/>
            <person name="Joshi S.S."/>
            <person name="Mokrzan E.M."/>
            <person name="Martin R.K."/>
            <person name="Zhulin I.B."/>
            <person name="Leys E.J."/>
            <person name="Podar M."/>
        </authorList>
    </citation>
    <scope>NUCLEOTIDE SEQUENCE [LARGE SCALE GENOMIC DNA]</scope>
    <source>
        <strain evidence="10 11">ORNL</strain>
    </source>
</reference>
<dbReference type="NCBIfam" id="TIGR04211">
    <property type="entry name" value="SH3_and_anchor"/>
    <property type="match status" value="1"/>
</dbReference>
<name>A0A2L1GLD9_9BACT</name>
<evidence type="ECO:0000259" key="9">
    <source>
        <dbReference type="PROSITE" id="PS51781"/>
    </source>
</evidence>
<evidence type="ECO:0000256" key="6">
    <source>
        <dbReference type="SAM" id="Coils"/>
    </source>
</evidence>
<sequence>MIQKSFLCPKRTLCSLLLLVLLAAGLALPLVPAPAQATDIRYARPLLHISIREQAAPKSKIVANINLSEPLEVLKEVGDWVQVKSQSGTTGWVAAKYLGTAPVVPEDYFQPGSGSGQVLIDSGNVFKELSTANDKLKQDLASCTTDLGTIQDKYDTMTQDPDSIIHTKTTLEETRARLREQEEQLAQLQIDYKALKMNQSIMWFLAGAGALFLGWLIGRFSSGRKQRSSLY</sequence>
<feature type="domain" description="SH3b" evidence="9">
    <location>
        <begin position="38"/>
        <end position="102"/>
    </location>
</feature>
<evidence type="ECO:0000256" key="4">
    <source>
        <dbReference type="ARBA" id="ARBA00022989"/>
    </source>
</evidence>
<proteinExistence type="predicted"/>
<dbReference type="Proteomes" id="UP000239867">
    <property type="component" value="Chromosome"/>
</dbReference>
<feature type="signal peptide" evidence="8">
    <location>
        <begin position="1"/>
        <end position="37"/>
    </location>
</feature>
<keyword evidence="11" id="KW-1185">Reference proteome</keyword>
<accession>A0A2L1GLD9</accession>
<feature type="transmembrane region" description="Helical" evidence="7">
    <location>
        <begin position="201"/>
        <end position="218"/>
    </location>
</feature>
<evidence type="ECO:0000256" key="8">
    <source>
        <dbReference type="SAM" id="SignalP"/>
    </source>
</evidence>
<keyword evidence="5 7" id="KW-0472">Membrane</keyword>
<keyword evidence="4 7" id="KW-1133">Transmembrane helix</keyword>
<dbReference type="InterPro" id="IPR016476">
    <property type="entry name" value="SH3_dom_pro"/>
</dbReference>
<dbReference type="KEGG" id="deo:CAY53_02605"/>
<gene>
    <name evidence="10" type="ORF">CAY53_02605</name>
</gene>